<sequence>MMEDNQAAIKEIDHEATSSAQKQVDVKMDSVLDTSSKVIMKPEYIATNKMIADLLT</sequence>
<evidence type="ECO:0000313" key="3">
    <source>
        <dbReference type="Proteomes" id="UP001162060"/>
    </source>
</evidence>
<dbReference type="EMBL" id="CAKLBY020000217">
    <property type="protein sequence ID" value="CAK7934717.1"/>
    <property type="molecule type" value="Genomic_DNA"/>
</dbReference>
<protein>
    <submittedName>
        <fullName evidence="2">Uncharacterized protein</fullName>
    </submittedName>
</protein>
<name>A0AAV1UM37_9STRA</name>
<dbReference type="AlphaFoldDB" id="A0AAV1UM37"/>
<reference evidence="2" key="1">
    <citation type="submission" date="2024-01" db="EMBL/GenBank/DDBJ databases">
        <authorList>
            <person name="Webb A."/>
        </authorList>
    </citation>
    <scope>NUCLEOTIDE SEQUENCE</scope>
    <source>
        <strain evidence="2">Pm1</strain>
    </source>
</reference>
<feature type="region of interest" description="Disordered" evidence="1">
    <location>
        <begin position="1"/>
        <end position="24"/>
    </location>
</feature>
<gene>
    <name evidence="2" type="ORF">PM001_LOCUS19867</name>
</gene>
<comment type="caution">
    <text evidence="2">The sequence shown here is derived from an EMBL/GenBank/DDBJ whole genome shotgun (WGS) entry which is preliminary data.</text>
</comment>
<evidence type="ECO:0000313" key="2">
    <source>
        <dbReference type="EMBL" id="CAK7934717.1"/>
    </source>
</evidence>
<organism evidence="2 3">
    <name type="scientific">Peronospora matthiolae</name>
    <dbReference type="NCBI Taxonomy" id="2874970"/>
    <lineage>
        <taxon>Eukaryota</taxon>
        <taxon>Sar</taxon>
        <taxon>Stramenopiles</taxon>
        <taxon>Oomycota</taxon>
        <taxon>Peronosporomycetes</taxon>
        <taxon>Peronosporales</taxon>
        <taxon>Peronosporaceae</taxon>
        <taxon>Peronospora</taxon>
    </lineage>
</organism>
<proteinExistence type="predicted"/>
<evidence type="ECO:0000256" key="1">
    <source>
        <dbReference type="SAM" id="MobiDB-lite"/>
    </source>
</evidence>
<dbReference type="Proteomes" id="UP001162060">
    <property type="component" value="Unassembled WGS sequence"/>
</dbReference>
<accession>A0AAV1UM37</accession>